<keyword evidence="3" id="KW-1185">Reference proteome</keyword>
<organism evidence="2 3">
    <name type="scientific">Sulfobacillus harzensis</name>
    <dbReference type="NCBI Taxonomy" id="2729629"/>
    <lineage>
        <taxon>Bacteria</taxon>
        <taxon>Bacillati</taxon>
        <taxon>Bacillota</taxon>
        <taxon>Clostridia</taxon>
        <taxon>Eubacteriales</taxon>
        <taxon>Clostridiales Family XVII. Incertae Sedis</taxon>
        <taxon>Sulfobacillus</taxon>
    </lineage>
</organism>
<dbReference type="RefSeq" id="WP_169101064.1">
    <property type="nucleotide sequence ID" value="NZ_JABBVZ010000059.1"/>
</dbReference>
<name>A0A7Y0L5D4_9FIRM</name>
<dbReference type="Proteomes" id="UP000533476">
    <property type="component" value="Unassembled WGS sequence"/>
</dbReference>
<reference evidence="2 3" key="1">
    <citation type="submission" date="2020-04" db="EMBL/GenBank/DDBJ databases">
        <authorList>
            <person name="Zhang R."/>
            <person name="Schippers A."/>
        </authorList>
    </citation>
    <scope>NUCLEOTIDE SEQUENCE [LARGE SCALE GENOMIC DNA]</scope>
    <source>
        <strain evidence="2 3">DSM 109850</strain>
    </source>
</reference>
<dbReference type="InterPro" id="IPR011437">
    <property type="entry name" value="DUF1540"/>
</dbReference>
<sequence>MALIQCDVTGCRFNGQRRCTLGEISVGPGPVGIVPEVLGHDSSYYDGQLRAGYASEFEAYAEYAETHPEAVGSGALCESYEPQ</sequence>
<dbReference type="Pfam" id="PF07561">
    <property type="entry name" value="DUF1540"/>
    <property type="match status" value="1"/>
</dbReference>
<dbReference type="AlphaFoldDB" id="A0A7Y0L5D4"/>
<proteinExistence type="predicted"/>
<gene>
    <name evidence="2" type="ORF">HIJ39_14865</name>
</gene>
<feature type="domain" description="DUF1540" evidence="1">
    <location>
        <begin position="4"/>
        <end position="28"/>
    </location>
</feature>
<comment type="caution">
    <text evidence="2">The sequence shown here is derived from an EMBL/GenBank/DDBJ whole genome shotgun (WGS) entry which is preliminary data.</text>
</comment>
<protein>
    <submittedName>
        <fullName evidence="2">DUF1540 domain-containing protein</fullName>
    </submittedName>
</protein>
<evidence type="ECO:0000313" key="3">
    <source>
        <dbReference type="Proteomes" id="UP000533476"/>
    </source>
</evidence>
<accession>A0A7Y0L5D4</accession>
<evidence type="ECO:0000259" key="1">
    <source>
        <dbReference type="Pfam" id="PF07561"/>
    </source>
</evidence>
<dbReference type="EMBL" id="JABBVZ010000059">
    <property type="protein sequence ID" value="NMP23622.1"/>
    <property type="molecule type" value="Genomic_DNA"/>
</dbReference>
<evidence type="ECO:0000313" key="2">
    <source>
        <dbReference type="EMBL" id="NMP23622.1"/>
    </source>
</evidence>